<keyword evidence="4" id="KW-1185">Reference proteome</keyword>
<keyword evidence="1" id="KW-0812">Transmembrane</keyword>
<evidence type="ECO:0008006" key="5">
    <source>
        <dbReference type="Google" id="ProtNLM"/>
    </source>
</evidence>
<sequence length="326" mass="32526">MFSFTVLLSVFIGCEPGAAAAAAVSAAGASLALFAGPAAPPWVACCTAAALAAAAITVLATACQSAKGSSSSSSSSSSSGDRARLFKWQPMLILQRVQQALGVLGGGLLAQYFCSIGDSSAAAAAAGVQWLVPVAAGAAAVLLAARLVAASGNKQLQMLWADWPAWSATLLLILQPLQLLVESSFQPLQALPGVSASQQLLLLLSSGLMVPRALLQCERMWFTGTASAASLAAGQLAVLAVHHSLGEQLQLQQQSVGSSAAAALAAAAGGRAAQLQQWAMGAAATDTNARAAATITAMCLALLATCTVLQCGWLYMEGAGAAEAGG</sequence>
<protein>
    <recommendedName>
        <fullName evidence="5">Protein RFT1 homolog</fullName>
    </recommendedName>
</protein>
<dbReference type="GO" id="GO:0009941">
    <property type="term" value="C:chloroplast envelope"/>
    <property type="evidence" value="ECO:0007669"/>
    <property type="project" value="TreeGrafter"/>
</dbReference>
<evidence type="ECO:0000313" key="4">
    <source>
        <dbReference type="Proteomes" id="UP000256970"/>
    </source>
</evidence>
<keyword evidence="2" id="KW-0732">Signal</keyword>
<organism evidence="3 4">
    <name type="scientific">Tetradesmus obliquus</name>
    <name type="common">Green alga</name>
    <name type="synonym">Acutodesmus obliquus</name>
    <dbReference type="NCBI Taxonomy" id="3088"/>
    <lineage>
        <taxon>Eukaryota</taxon>
        <taxon>Viridiplantae</taxon>
        <taxon>Chlorophyta</taxon>
        <taxon>core chlorophytes</taxon>
        <taxon>Chlorophyceae</taxon>
        <taxon>CS clade</taxon>
        <taxon>Sphaeropleales</taxon>
        <taxon>Scenedesmaceae</taxon>
        <taxon>Tetradesmus</taxon>
    </lineage>
</organism>
<dbReference type="PANTHER" id="PTHR34809:SF1">
    <property type="entry name" value="MALTOSE EXCESS PROTEIN 1, CHLOROPLASTIC-RELATED"/>
    <property type="match status" value="1"/>
</dbReference>
<dbReference type="GO" id="GO:0005363">
    <property type="term" value="F:maltose transmembrane transporter activity"/>
    <property type="evidence" value="ECO:0007669"/>
    <property type="project" value="TreeGrafter"/>
</dbReference>
<keyword evidence="1" id="KW-0472">Membrane</keyword>
<feature type="transmembrane region" description="Helical" evidence="1">
    <location>
        <begin position="42"/>
        <end position="63"/>
    </location>
</feature>
<keyword evidence="1" id="KW-1133">Transmembrane helix</keyword>
<dbReference type="PANTHER" id="PTHR34809">
    <property type="entry name" value="MALTOSE EXCESS PROTEIN 1, CHLOROPLASTIC-RELATED"/>
    <property type="match status" value="1"/>
</dbReference>
<dbReference type="InterPro" id="IPR034628">
    <property type="entry name" value="MEX1/MEX1-like"/>
</dbReference>
<feature type="transmembrane region" description="Helical" evidence="1">
    <location>
        <begin position="130"/>
        <end position="149"/>
    </location>
</feature>
<name>A0A383VPH4_TETOB</name>
<feature type="transmembrane region" description="Helical" evidence="1">
    <location>
        <begin position="101"/>
        <end position="124"/>
    </location>
</feature>
<proteinExistence type="predicted"/>
<dbReference type="EMBL" id="FNXT01000793">
    <property type="protein sequence ID" value="SZX67428.1"/>
    <property type="molecule type" value="Genomic_DNA"/>
</dbReference>
<dbReference type="AlphaFoldDB" id="A0A383VPH4"/>
<evidence type="ECO:0000313" key="3">
    <source>
        <dbReference type="EMBL" id="SZX67428.1"/>
    </source>
</evidence>
<evidence type="ECO:0000256" key="2">
    <source>
        <dbReference type="SAM" id="SignalP"/>
    </source>
</evidence>
<evidence type="ECO:0000256" key="1">
    <source>
        <dbReference type="SAM" id="Phobius"/>
    </source>
</evidence>
<accession>A0A383VPH4</accession>
<reference evidence="3 4" key="1">
    <citation type="submission" date="2016-10" db="EMBL/GenBank/DDBJ databases">
        <authorList>
            <person name="Cai Z."/>
        </authorList>
    </citation>
    <scope>NUCLEOTIDE SEQUENCE [LARGE SCALE GENOMIC DNA]</scope>
</reference>
<feature type="signal peptide" evidence="2">
    <location>
        <begin position="1"/>
        <end position="20"/>
    </location>
</feature>
<feature type="chain" id="PRO_5016763862" description="Protein RFT1 homolog" evidence="2">
    <location>
        <begin position="21"/>
        <end position="326"/>
    </location>
</feature>
<dbReference type="Proteomes" id="UP000256970">
    <property type="component" value="Unassembled WGS sequence"/>
</dbReference>
<gene>
    <name evidence="3" type="ORF">BQ4739_LOCUS7826</name>
</gene>